<dbReference type="OrthoDB" id="5480566at2"/>
<dbReference type="Proteomes" id="UP000260644">
    <property type="component" value="Unassembled WGS sequence"/>
</dbReference>
<evidence type="ECO:0000313" key="4">
    <source>
        <dbReference type="Proteomes" id="UP000260644"/>
    </source>
</evidence>
<dbReference type="InterPro" id="IPR029045">
    <property type="entry name" value="ClpP/crotonase-like_dom_sf"/>
</dbReference>
<dbReference type="AlphaFoldDB" id="A0A3E1YH33"/>
<accession>A0A3E1YH33</accession>
<comment type="caution">
    <text evidence="3">The sequence shown here is derived from an EMBL/GenBank/DDBJ whole genome shotgun (WGS) entry which is preliminary data.</text>
</comment>
<dbReference type="EMBL" id="QPMM01000001">
    <property type="protein sequence ID" value="RFS26668.1"/>
    <property type="molecule type" value="Genomic_DNA"/>
</dbReference>
<dbReference type="Gene3D" id="3.90.226.10">
    <property type="entry name" value="2-enoyl-CoA Hydratase, Chain A, domain 1"/>
    <property type="match status" value="1"/>
</dbReference>
<protein>
    <submittedName>
        <fullName evidence="3">Peptidase S41</fullName>
    </submittedName>
</protein>
<evidence type="ECO:0000259" key="2">
    <source>
        <dbReference type="Pfam" id="PF03572"/>
    </source>
</evidence>
<dbReference type="GO" id="GO:0006508">
    <property type="term" value="P:proteolysis"/>
    <property type="evidence" value="ECO:0007669"/>
    <property type="project" value="InterPro"/>
</dbReference>
<name>A0A3E1YH33_9BACT</name>
<keyword evidence="1" id="KW-0732">Signal</keyword>
<evidence type="ECO:0000256" key="1">
    <source>
        <dbReference type="SAM" id="SignalP"/>
    </source>
</evidence>
<dbReference type="GO" id="GO:0008236">
    <property type="term" value="F:serine-type peptidase activity"/>
    <property type="evidence" value="ECO:0007669"/>
    <property type="project" value="InterPro"/>
</dbReference>
<evidence type="ECO:0000313" key="3">
    <source>
        <dbReference type="EMBL" id="RFS26668.1"/>
    </source>
</evidence>
<feature type="signal peptide" evidence="1">
    <location>
        <begin position="1"/>
        <end position="22"/>
    </location>
</feature>
<dbReference type="SUPFAM" id="SSF52096">
    <property type="entry name" value="ClpP/crotonase"/>
    <property type="match status" value="1"/>
</dbReference>
<dbReference type="Pfam" id="PF03572">
    <property type="entry name" value="Peptidase_S41"/>
    <property type="match status" value="1"/>
</dbReference>
<feature type="chain" id="PRO_5017615536" evidence="1">
    <location>
        <begin position="23"/>
        <end position="516"/>
    </location>
</feature>
<sequence length="516" mass="58923">MRKFLLFLLVAQLPVRFSSAQANQSQISDSLKIYDKVLTPNEMQNDLRIFRSIREEANSGLYRYRTKKQIDSIFKWAGSEVKKPLKTTQFFKILLQLTDFEGSCHNYTEVGKDLLDFLNRQPGFFPYDLKYLEGKIIFNHQTAAIPAGSRILSINGVPDTSLMQSFYKYYTGDGYTTTQKLSGSIQRSFGMRYLIEYGIHNSFTVTFTPPYSKEVKTVTLPAVMLDKRKENLLSRYSASTDSIIDFNVQPKYSFRMIDSTTGLLSFRIFSMADNADDPNFPVYVKFIDSVFQVLDRQAIPNLILDIRSNPGGSDPTFEQPMMYLTGHPFKENTTAYINFDRDTIPYIKYFWGVSTSAKMTPEELVAGRQFLKENFLPYSKGKSDQNPEFNPVYNAKQPGYKGHLYMLSDENTASAASHLASLVKAYGRNTTVVGVETVGGYYGHNGHAPLVYELPNSKIKTQFSIVYVVQDAPVKPDQPIGRGIIPDYEVWPTFVDFMNHKDTQIEFVLKLIREKK</sequence>
<dbReference type="RefSeq" id="WP_116973859.1">
    <property type="nucleotide sequence ID" value="NZ_QPMM01000001.1"/>
</dbReference>
<proteinExistence type="predicted"/>
<dbReference type="InterPro" id="IPR005151">
    <property type="entry name" value="Tail-specific_protease"/>
</dbReference>
<reference evidence="3 4" key="1">
    <citation type="submission" date="2018-07" db="EMBL/GenBank/DDBJ databases">
        <title>Chitinophaga K2CV101002-2 sp. nov., isolated from a monsoon evergreen broad-leaved forest soil.</title>
        <authorList>
            <person name="Lv Y."/>
        </authorList>
    </citation>
    <scope>NUCLEOTIDE SEQUENCE [LARGE SCALE GENOMIC DNA]</scope>
    <source>
        <strain evidence="3 4">GDMCC 1.1288</strain>
    </source>
</reference>
<gene>
    <name evidence="3" type="ORF">DVR12_02440</name>
</gene>
<feature type="domain" description="Tail specific protease" evidence="2">
    <location>
        <begin position="287"/>
        <end position="489"/>
    </location>
</feature>
<organism evidence="3 4">
    <name type="scientific">Chitinophaga silvatica</name>
    <dbReference type="NCBI Taxonomy" id="2282649"/>
    <lineage>
        <taxon>Bacteria</taxon>
        <taxon>Pseudomonadati</taxon>
        <taxon>Bacteroidota</taxon>
        <taxon>Chitinophagia</taxon>
        <taxon>Chitinophagales</taxon>
        <taxon>Chitinophagaceae</taxon>
        <taxon>Chitinophaga</taxon>
    </lineage>
</organism>
<keyword evidence="4" id="KW-1185">Reference proteome</keyword>